<evidence type="ECO:0000313" key="2">
    <source>
        <dbReference type="Proteomes" id="UP000192223"/>
    </source>
</evidence>
<proteinExistence type="predicted"/>
<keyword evidence="2" id="KW-1185">Reference proteome</keyword>
<dbReference type="OrthoDB" id="6086604at2759"/>
<organism evidence="2 3">
    <name type="scientific">Agrilus planipennis</name>
    <name type="common">Emerald ash borer</name>
    <name type="synonym">Agrilus marcopoli</name>
    <dbReference type="NCBI Taxonomy" id="224129"/>
    <lineage>
        <taxon>Eukaryota</taxon>
        <taxon>Metazoa</taxon>
        <taxon>Ecdysozoa</taxon>
        <taxon>Arthropoda</taxon>
        <taxon>Hexapoda</taxon>
        <taxon>Insecta</taxon>
        <taxon>Pterygota</taxon>
        <taxon>Neoptera</taxon>
        <taxon>Endopterygota</taxon>
        <taxon>Coleoptera</taxon>
        <taxon>Polyphaga</taxon>
        <taxon>Elateriformia</taxon>
        <taxon>Buprestoidea</taxon>
        <taxon>Buprestidae</taxon>
        <taxon>Agrilinae</taxon>
        <taxon>Agrilus</taxon>
    </lineage>
</organism>
<dbReference type="FunCoup" id="A0A1W4XKL5">
    <property type="interactions" value="280"/>
</dbReference>
<dbReference type="PANTHER" id="PTHR23312:SF8">
    <property type="entry name" value="ARMADILLO REPEAT-CONTAINING PROTEIN 5"/>
    <property type="match status" value="1"/>
</dbReference>
<dbReference type="AlphaFoldDB" id="A0A1W4XKL5"/>
<dbReference type="CTD" id="43513"/>
<reference evidence="3" key="1">
    <citation type="submission" date="2025-08" db="UniProtKB">
        <authorList>
            <consortium name="RefSeq"/>
        </authorList>
    </citation>
    <scope>IDENTIFICATION</scope>
    <source>
        <tissue evidence="3">Entire body</tissue>
    </source>
</reference>
<sequence>MSEQGLFQSAIRSLKKPQGESRLKKILFAIRKEIDWPNKRDNIIKLREEGCLKHLVLCLQQKDTNLVDISLSILGNCCLDQSCARDVVRKYGILPYLDSILSNHKLDSIYGRVFRIVGNICHHWERLANIVVEKQPSLVSNIVKIIISDSADSDDESEVKLSQATIIMGIRALRELLNGSVAEELIVKHEVIKAASTILIKYTSGWLESKENEDILKNVLRFLLCYSKYEYREILFGLQNTIRGSAISYLGKLTTLSPYDVVRIIMNLVRLSTVTTDLPVAEVTKILIENLKSERNAEMKKREYLKCLCFLIQCAANREEMKKLGVIAALIDFLRSSQTPSDITLKNCYLIISRLRSCMFDDTSMEMMIKHGIIKALEEKLEWLVGTSVNLDVTHEFKKRKYFSNEGRKKKIKCTQVFNVTLLPDRIGTGSLSLFREDCETGGVRCASPSSGSEISFSSGPSFTPPSSPAVCNENDFLGFEESDSDEYSPVCSEVEDADEATSLLEDLDCTFQGNEALFIYDNESNYRVDLESEADSATCSFASGASSLNIALSSEIVGLLKMFARKRPVVTELVSYKLLVTLLKFFCPFNRVFHTVESLPVIVEILKHQEHLLHLMQIDIIPVVYDLTMNIHGDACSVCVYLNGVGQTLLKKFTSLAESSFGRGEIAHCLIRGNLPLKQKLSMVIPYIIRNKTLFGKFMTTYGGLDILIKLLSEQDFQRKSIKSLCAVATRKGIKNPKTDVSLETVELKINHNQYQIKDGCQKVVTFELDDGTSLKADREFLIQQSDFFERLLSGMFKESQEDRVKLCNVERKSLKCLLLLMEKDFKWPQVPLLDLDLPTILDVIVLTDRYLMMDLCNTLVSHVEKFKISPKTAPLIYRWSLESGTNLLRVETVAYALVSNVSEGEKFAMFQSFFDHGYVEQLTDDIQNLLQR</sequence>
<name>A0A1W4XKL5_AGRPL</name>
<dbReference type="RefSeq" id="XP_018333008.1">
    <property type="nucleotide sequence ID" value="XM_018477506.1"/>
</dbReference>
<dbReference type="Gene3D" id="3.30.710.10">
    <property type="entry name" value="Potassium Channel Kv1.1, Chain A"/>
    <property type="match status" value="1"/>
</dbReference>
<protein>
    <submittedName>
        <fullName evidence="3">Uncharacterized protein LOC108742330</fullName>
    </submittedName>
</protein>
<dbReference type="PROSITE" id="PS50097">
    <property type="entry name" value="BTB"/>
    <property type="match status" value="1"/>
</dbReference>
<dbReference type="InterPro" id="IPR000210">
    <property type="entry name" value="BTB/POZ_dom"/>
</dbReference>
<dbReference type="Gene3D" id="1.25.10.10">
    <property type="entry name" value="Leucine-rich Repeat Variant"/>
    <property type="match status" value="2"/>
</dbReference>
<dbReference type="InterPro" id="IPR011333">
    <property type="entry name" value="SKP1/BTB/POZ_sf"/>
</dbReference>
<dbReference type="STRING" id="224129.A0A1W4XKL5"/>
<dbReference type="SUPFAM" id="SSF54695">
    <property type="entry name" value="POZ domain"/>
    <property type="match status" value="1"/>
</dbReference>
<evidence type="ECO:0000313" key="3">
    <source>
        <dbReference type="RefSeq" id="XP_018333008.1"/>
    </source>
</evidence>
<gene>
    <name evidence="3" type="primary">LOC108742330</name>
</gene>
<dbReference type="SUPFAM" id="SSF48371">
    <property type="entry name" value="ARM repeat"/>
    <property type="match status" value="1"/>
</dbReference>
<dbReference type="KEGG" id="apln:108742330"/>
<feature type="domain" description="BTB" evidence="1">
    <location>
        <begin position="762"/>
        <end position="823"/>
    </location>
</feature>
<dbReference type="GO" id="GO:0005829">
    <property type="term" value="C:cytosol"/>
    <property type="evidence" value="ECO:0007669"/>
    <property type="project" value="TreeGrafter"/>
</dbReference>
<accession>A0A1W4XKL5</accession>
<dbReference type="Proteomes" id="UP000192223">
    <property type="component" value="Unplaced"/>
</dbReference>
<dbReference type="GO" id="GO:0009653">
    <property type="term" value="P:anatomical structure morphogenesis"/>
    <property type="evidence" value="ECO:0007669"/>
    <property type="project" value="TreeGrafter"/>
</dbReference>
<dbReference type="Pfam" id="PF24768">
    <property type="entry name" value="ARM_ARMC5"/>
    <property type="match status" value="1"/>
</dbReference>
<evidence type="ECO:0000259" key="1">
    <source>
        <dbReference type="PROSITE" id="PS50097"/>
    </source>
</evidence>
<dbReference type="InterPro" id="IPR011989">
    <property type="entry name" value="ARM-like"/>
</dbReference>
<dbReference type="InParanoid" id="A0A1W4XKL5"/>
<dbReference type="InterPro" id="IPR055445">
    <property type="entry name" value="ARM_ARMC5"/>
</dbReference>
<dbReference type="PANTHER" id="PTHR23312">
    <property type="entry name" value="ARMC5 ARMADILLO REPEAT-CONTAINING -RELATED"/>
    <property type="match status" value="1"/>
</dbReference>
<dbReference type="GeneID" id="108742330"/>
<dbReference type="InterPro" id="IPR016024">
    <property type="entry name" value="ARM-type_fold"/>
</dbReference>